<dbReference type="KEGG" id="dhy:DESAM_22828"/>
<dbReference type="STRING" id="1121451.DESAM_22828"/>
<dbReference type="Proteomes" id="UP000010808">
    <property type="component" value="Chromosome"/>
</dbReference>
<keyword evidence="3" id="KW-0663">Pyridoxal phosphate</keyword>
<dbReference type="HOGENOM" id="CLU_015846_11_2_7"/>
<accession>L0RFW0</accession>
<dbReference type="EC" id="2.3.1.47" evidence="5"/>
<dbReference type="GO" id="GO:0009102">
    <property type="term" value="P:biotin biosynthetic process"/>
    <property type="evidence" value="ECO:0007669"/>
    <property type="project" value="TreeGrafter"/>
</dbReference>
<name>L0RFW0_9BACT</name>
<feature type="domain" description="Aminotransferase class I/classII large" evidence="4">
    <location>
        <begin position="44"/>
        <end position="378"/>
    </location>
</feature>
<evidence type="ECO:0000256" key="2">
    <source>
        <dbReference type="ARBA" id="ARBA00022679"/>
    </source>
</evidence>
<dbReference type="InterPro" id="IPR015421">
    <property type="entry name" value="PyrdxlP-dep_Trfase_major"/>
</dbReference>
<gene>
    <name evidence="5" type="primary">bioF</name>
    <name evidence="5" type="ORF">DESAM_22828</name>
</gene>
<dbReference type="Pfam" id="PF00155">
    <property type="entry name" value="Aminotran_1_2"/>
    <property type="match status" value="1"/>
</dbReference>
<dbReference type="InterPro" id="IPR050087">
    <property type="entry name" value="AON_synthase_class-II"/>
</dbReference>
<dbReference type="PATRIC" id="fig|1121451.3.peg.3038"/>
<dbReference type="Gene3D" id="3.90.1150.10">
    <property type="entry name" value="Aspartate Aminotransferase, domain 1"/>
    <property type="match status" value="1"/>
</dbReference>
<keyword evidence="6" id="KW-1185">Reference proteome</keyword>
<comment type="cofactor">
    <cofactor evidence="1">
        <name>pyridoxal 5'-phosphate</name>
        <dbReference type="ChEBI" id="CHEBI:597326"/>
    </cofactor>
</comment>
<keyword evidence="5" id="KW-0012">Acyltransferase</keyword>
<dbReference type="InterPro" id="IPR015422">
    <property type="entry name" value="PyrdxlP-dep_Trfase_small"/>
</dbReference>
<evidence type="ECO:0000259" key="4">
    <source>
        <dbReference type="Pfam" id="PF00155"/>
    </source>
</evidence>
<dbReference type="GO" id="GO:0030170">
    <property type="term" value="F:pyridoxal phosphate binding"/>
    <property type="evidence" value="ECO:0007669"/>
    <property type="project" value="InterPro"/>
</dbReference>
<protein>
    <submittedName>
        <fullName evidence="5">Putative 8-amino-7-oxononanoate synthase</fullName>
        <ecNumber evidence="5">2.3.1.47</ecNumber>
    </submittedName>
</protein>
<reference evidence="5 6" key="1">
    <citation type="submission" date="2012-10" db="EMBL/GenBank/DDBJ databases">
        <authorList>
            <person name="Genoscope - CEA"/>
        </authorList>
    </citation>
    <scope>NUCLEOTIDE SEQUENCE [LARGE SCALE GENOMIC DNA]</scope>
    <source>
        <strain evidence="6">AM13 / DSM 14728</strain>
    </source>
</reference>
<dbReference type="RefSeq" id="WP_015337693.1">
    <property type="nucleotide sequence ID" value="NC_020055.1"/>
</dbReference>
<organism evidence="5 6">
    <name type="scientific">Maridesulfovibrio hydrothermalis AM13 = DSM 14728</name>
    <dbReference type="NCBI Taxonomy" id="1121451"/>
    <lineage>
        <taxon>Bacteria</taxon>
        <taxon>Pseudomonadati</taxon>
        <taxon>Thermodesulfobacteriota</taxon>
        <taxon>Desulfovibrionia</taxon>
        <taxon>Desulfovibrionales</taxon>
        <taxon>Desulfovibrionaceae</taxon>
        <taxon>Maridesulfovibrio</taxon>
    </lineage>
</organism>
<dbReference type="Gene3D" id="3.40.640.10">
    <property type="entry name" value="Type I PLP-dependent aspartate aminotransferase-like (Major domain)"/>
    <property type="match status" value="1"/>
</dbReference>
<keyword evidence="2 5" id="KW-0808">Transferase</keyword>
<dbReference type="InterPro" id="IPR004839">
    <property type="entry name" value="Aminotransferase_I/II_large"/>
</dbReference>
<evidence type="ECO:0000313" key="6">
    <source>
        <dbReference type="Proteomes" id="UP000010808"/>
    </source>
</evidence>
<dbReference type="eggNOG" id="COG0156">
    <property type="taxonomic scope" value="Bacteria"/>
</dbReference>
<evidence type="ECO:0000256" key="3">
    <source>
        <dbReference type="ARBA" id="ARBA00022898"/>
    </source>
</evidence>
<sequence length="391" mass="42745">MSSKKIYSQVQNELADLGKVSMLRVIPDVEDGASRELLFKGERLLNLASNDYLGLASDENLREAAVKAINKYGCGAAASRLVTGNFGLYDELEQEIANFKEQDDAILFASGYAANLSIMDSFADRRSVVFSDKLNHASIIDGIKMSGARQVRYHHNDISHLKMRIESFRDVKSKILITDTIFSMDGDLAYIEEVADLCDFYEVMLIVDEAHAEGVFGGGKGLCFERKVSERVDLHMGAFSKAFGSLGGAASGNKDLMAYLRNKGRSFVFSTALPPAVVGANLAALRLVKDDSSRGTKLLEISRELKTFLQSEGFDCANSASQIIPVILGENEKALEAQKILMNAGLYVAAIRPPTVPKNTARLRLSLRADLTANDLAKIKNGFVKLKKELA</sequence>
<evidence type="ECO:0000313" key="5">
    <source>
        <dbReference type="EMBL" id="CCO25095.1"/>
    </source>
</evidence>
<dbReference type="AlphaFoldDB" id="L0RFW0"/>
<evidence type="ECO:0000256" key="1">
    <source>
        <dbReference type="ARBA" id="ARBA00001933"/>
    </source>
</evidence>
<dbReference type="SUPFAM" id="SSF53383">
    <property type="entry name" value="PLP-dependent transferases"/>
    <property type="match status" value="1"/>
</dbReference>
<dbReference type="PANTHER" id="PTHR13693">
    <property type="entry name" value="CLASS II AMINOTRANSFERASE/8-AMINO-7-OXONONANOATE SYNTHASE"/>
    <property type="match status" value="1"/>
</dbReference>
<proteinExistence type="predicted"/>
<dbReference type="EMBL" id="FO203522">
    <property type="protein sequence ID" value="CCO25095.1"/>
    <property type="molecule type" value="Genomic_DNA"/>
</dbReference>
<dbReference type="GO" id="GO:0008710">
    <property type="term" value="F:8-amino-7-oxononanoate synthase activity"/>
    <property type="evidence" value="ECO:0007669"/>
    <property type="project" value="UniProtKB-EC"/>
</dbReference>
<dbReference type="PANTHER" id="PTHR13693:SF100">
    <property type="entry name" value="8-AMINO-7-OXONONANOATE SYNTHASE"/>
    <property type="match status" value="1"/>
</dbReference>
<dbReference type="InterPro" id="IPR015424">
    <property type="entry name" value="PyrdxlP-dep_Trfase"/>
</dbReference>